<evidence type="ECO:0000313" key="1">
    <source>
        <dbReference type="EMBL" id="RRN44280.1"/>
    </source>
</evidence>
<dbReference type="SUPFAM" id="SSF52833">
    <property type="entry name" value="Thioredoxin-like"/>
    <property type="match status" value="1"/>
</dbReference>
<proteinExistence type="predicted"/>
<evidence type="ECO:0000313" key="2">
    <source>
        <dbReference type="Proteomes" id="UP000270261"/>
    </source>
</evidence>
<comment type="caution">
    <text evidence="1">The sequence shown here is derived from an EMBL/GenBank/DDBJ whole genome shotgun (WGS) entry which is preliminary data.</text>
</comment>
<dbReference type="Proteomes" id="UP000270261">
    <property type="component" value="Unassembled WGS sequence"/>
</dbReference>
<dbReference type="InterPro" id="IPR036249">
    <property type="entry name" value="Thioredoxin-like_sf"/>
</dbReference>
<protein>
    <recommendedName>
        <fullName evidence="3">Thioredoxin-like fold domain-containing protein</fullName>
    </recommendedName>
</protein>
<dbReference type="AlphaFoldDB" id="A0A426FNP0"/>
<gene>
    <name evidence="1" type="ORF">EHV23_13205</name>
</gene>
<evidence type="ECO:0008006" key="3">
    <source>
        <dbReference type="Google" id="ProtNLM"/>
    </source>
</evidence>
<accession>A0A426FNP0</accession>
<sequence>MDGHFEGTPPPVIQYVDKLAGFREGKGAPGDTVYIFFDPRCPYCRAAYNGTRTHVRQGATIKWIPVALLGRREPTPDGKYLDQKGMRLSATILQNGDPAFLERVLGRKEPIETAPAGATVNNLLDNEKMMTLLFQASPDSGDAGVPAALYLDHRTGIARLTTGLSEQVIREDILGKP</sequence>
<dbReference type="Gene3D" id="3.40.30.10">
    <property type="entry name" value="Glutaredoxin"/>
    <property type="match status" value="1"/>
</dbReference>
<organism evidence="1 2">
    <name type="scientific">Lautropia dentalis</name>
    <dbReference type="NCBI Taxonomy" id="2490857"/>
    <lineage>
        <taxon>Bacteria</taxon>
        <taxon>Pseudomonadati</taxon>
        <taxon>Pseudomonadota</taxon>
        <taxon>Betaproteobacteria</taxon>
        <taxon>Burkholderiales</taxon>
        <taxon>Burkholderiaceae</taxon>
        <taxon>Lautropia</taxon>
    </lineage>
</organism>
<dbReference type="EMBL" id="RRUE01000002">
    <property type="protein sequence ID" value="RRN44280.1"/>
    <property type="molecule type" value="Genomic_DNA"/>
</dbReference>
<name>A0A426FNP0_9BURK</name>
<reference evidence="1 2" key="1">
    <citation type="submission" date="2018-11" db="EMBL/GenBank/DDBJ databases">
        <title>Genome sequencing of Lautropia sp. KCOM 2505 (= ChDC F240).</title>
        <authorList>
            <person name="Kook J.-K."/>
            <person name="Park S.-N."/>
            <person name="Lim Y.K."/>
        </authorList>
    </citation>
    <scope>NUCLEOTIDE SEQUENCE [LARGE SCALE GENOMIC DNA]</scope>
    <source>
        <strain evidence="1 2">KCOM 2505</strain>
    </source>
</reference>
<keyword evidence="2" id="KW-1185">Reference proteome</keyword>